<evidence type="ECO:0000313" key="2">
    <source>
        <dbReference type="Proteomes" id="UP000026915"/>
    </source>
</evidence>
<dbReference type="EMBL" id="CM001880">
    <property type="protein sequence ID" value="EOX97673.1"/>
    <property type="molecule type" value="Genomic_DNA"/>
</dbReference>
<dbReference type="InParanoid" id="A0A061E621"/>
<proteinExistence type="predicted"/>
<reference evidence="1 2" key="1">
    <citation type="journal article" date="2013" name="Genome Biol.">
        <title>The genome sequence of the most widely cultivated cacao type and its use to identify candidate genes regulating pod color.</title>
        <authorList>
            <person name="Motamayor J.C."/>
            <person name="Mockaitis K."/>
            <person name="Schmutz J."/>
            <person name="Haiminen N."/>
            <person name="Iii D.L."/>
            <person name="Cornejo O."/>
            <person name="Findley S.D."/>
            <person name="Zheng P."/>
            <person name="Utro F."/>
            <person name="Royaert S."/>
            <person name="Saski C."/>
            <person name="Jenkins J."/>
            <person name="Podicheti R."/>
            <person name="Zhao M."/>
            <person name="Scheffler B.E."/>
            <person name="Stack J.C."/>
            <person name="Feltus F.A."/>
            <person name="Mustiga G.M."/>
            <person name="Amores F."/>
            <person name="Phillips W."/>
            <person name="Marelli J.P."/>
            <person name="May G.D."/>
            <person name="Shapiro H."/>
            <person name="Ma J."/>
            <person name="Bustamante C.D."/>
            <person name="Schnell R.J."/>
            <person name="Main D."/>
            <person name="Gilbert D."/>
            <person name="Parida L."/>
            <person name="Kuhn D.N."/>
        </authorList>
    </citation>
    <scope>NUCLEOTIDE SEQUENCE [LARGE SCALE GENOMIC DNA]</scope>
    <source>
        <strain evidence="2">cv. Matina 1-6</strain>
    </source>
</reference>
<organism evidence="1 2">
    <name type="scientific">Theobroma cacao</name>
    <name type="common">Cacao</name>
    <name type="synonym">Cocoa</name>
    <dbReference type="NCBI Taxonomy" id="3641"/>
    <lineage>
        <taxon>Eukaryota</taxon>
        <taxon>Viridiplantae</taxon>
        <taxon>Streptophyta</taxon>
        <taxon>Embryophyta</taxon>
        <taxon>Tracheophyta</taxon>
        <taxon>Spermatophyta</taxon>
        <taxon>Magnoliopsida</taxon>
        <taxon>eudicotyledons</taxon>
        <taxon>Gunneridae</taxon>
        <taxon>Pentapetalae</taxon>
        <taxon>rosids</taxon>
        <taxon>malvids</taxon>
        <taxon>Malvales</taxon>
        <taxon>Malvaceae</taxon>
        <taxon>Byttnerioideae</taxon>
        <taxon>Theobroma</taxon>
    </lineage>
</organism>
<dbReference type="Gramene" id="EOX97673">
    <property type="protein sequence ID" value="EOX97673"/>
    <property type="gene ID" value="TCM_006628"/>
</dbReference>
<sequence>MQTREKRYTSHWFLIDGKLPPLVTWSLDLQKWLQSLIPRPIYKLYNDVIKTMNYVSQSYIRYVQHFTLGSRWF</sequence>
<name>A0A061E621_THECC</name>
<dbReference type="Proteomes" id="UP000026915">
    <property type="component" value="Chromosome 2"/>
</dbReference>
<protein>
    <submittedName>
        <fullName evidence="1">Uncharacterized protein</fullName>
    </submittedName>
</protein>
<dbReference type="HOGENOM" id="CLU_2709808_0_0_1"/>
<keyword evidence="2" id="KW-1185">Reference proteome</keyword>
<evidence type="ECO:0000313" key="1">
    <source>
        <dbReference type="EMBL" id="EOX97673.1"/>
    </source>
</evidence>
<accession>A0A061E621</accession>
<gene>
    <name evidence="1" type="ORF">TCM_006628</name>
</gene>
<dbReference type="AlphaFoldDB" id="A0A061E621"/>